<dbReference type="SUPFAM" id="SSF55347">
    <property type="entry name" value="Glyceraldehyde-3-phosphate dehydrogenase-like, C-terminal domain"/>
    <property type="match status" value="1"/>
</dbReference>
<dbReference type="Pfam" id="PF00696">
    <property type="entry name" value="AA_kinase"/>
    <property type="match status" value="1"/>
</dbReference>
<dbReference type="EC" id="2.7.2.4" evidence="28"/>
<dbReference type="SUPFAM" id="SSF53633">
    <property type="entry name" value="Carbamate kinase-like"/>
    <property type="match status" value="1"/>
</dbReference>
<dbReference type="InterPro" id="IPR054352">
    <property type="entry name" value="ACT_Aspartokinase"/>
</dbReference>
<dbReference type="PROSITE" id="PS01042">
    <property type="entry name" value="HOMOSER_DHGENASE"/>
    <property type="match status" value="1"/>
</dbReference>
<comment type="catalytic activity">
    <reaction evidence="25">
        <text>L-aspartate + ATP = 4-phospho-L-aspartate + ADP</text>
        <dbReference type="Rhea" id="RHEA:23776"/>
        <dbReference type="ChEBI" id="CHEBI:29991"/>
        <dbReference type="ChEBI" id="CHEBI:30616"/>
        <dbReference type="ChEBI" id="CHEBI:57535"/>
        <dbReference type="ChEBI" id="CHEBI:456216"/>
        <dbReference type="EC" id="2.7.2.4"/>
    </reaction>
    <physiologicalReaction direction="left-to-right" evidence="25">
        <dbReference type="Rhea" id="RHEA:23777"/>
    </physiologicalReaction>
</comment>
<dbReference type="Gene3D" id="3.40.1160.10">
    <property type="entry name" value="Acetylglutamate kinase-like"/>
    <property type="match status" value="1"/>
</dbReference>
<comment type="pathway">
    <text evidence="6">Amino-acid biosynthesis; L-threonine biosynthesis; L-threonine from L-aspartate: step 1/5.</text>
</comment>
<evidence type="ECO:0000313" key="28">
    <source>
        <dbReference type="EMBL" id="MDN5201839.1"/>
    </source>
</evidence>
<dbReference type="InterPro" id="IPR001048">
    <property type="entry name" value="Asp/Glu/Uridylate_kinase"/>
</dbReference>
<evidence type="ECO:0000256" key="21">
    <source>
        <dbReference type="ARBA" id="ARBA00023154"/>
    </source>
</evidence>
<keyword evidence="21" id="KW-0457">Lysine biosynthesis</keyword>
<keyword evidence="14" id="KW-0547">Nucleotide-binding</keyword>
<evidence type="ECO:0000256" key="14">
    <source>
        <dbReference type="ARBA" id="ARBA00022741"/>
    </source>
</evidence>
<dbReference type="SUPFAM" id="SSF51735">
    <property type="entry name" value="NAD(P)-binding Rossmann-fold domains"/>
    <property type="match status" value="1"/>
</dbReference>
<evidence type="ECO:0000256" key="9">
    <source>
        <dbReference type="ARBA" id="ARBA00011881"/>
    </source>
</evidence>
<evidence type="ECO:0000256" key="23">
    <source>
        <dbReference type="ARBA" id="ARBA00023268"/>
    </source>
</evidence>
<dbReference type="NCBIfam" id="NF006959">
    <property type="entry name" value="PRK09436.1"/>
    <property type="match status" value="1"/>
</dbReference>
<dbReference type="InterPro" id="IPR036291">
    <property type="entry name" value="NAD(P)-bd_dom_sf"/>
</dbReference>
<dbReference type="Pfam" id="PF22468">
    <property type="entry name" value="ACT_9"/>
    <property type="match status" value="2"/>
</dbReference>
<dbReference type="PROSITE" id="PS00324">
    <property type="entry name" value="ASPARTOKINASE"/>
    <property type="match status" value="1"/>
</dbReference>
<keyword evidence="20" id="KW-0915">Sodium</keyword>
<dbReference type="CDD" id="cd04921">
    <property type="entry name" value="ACT_AKi-HSDH-ThrA-like_1"/>
    <property type="match status" value="1"/>
</dbReference>
<comment type="function">
    <text evidence="24">Bifunctional aspartate kinase and homoserine dehydrogenase that catalyzes the first and the third steps toward the synthesis of lysine, methionine and threonine from aspartate.</text>
</comment>
<sequence>MKILKFGGTSVGSSDSIKEVAKIIADYHRKGIDMVVVCSALSGTTNKLVEAGKKAAANDESYLEIVKSIEVNHTGVIRDLLETKSQSKALTHLKLLLNDLEDLLHGAYLLKELSVRTLDLVLSFGERLSAPIITDFLNQESVPSKCVDARKLIRTNNDFGRARVNFNITNQAIQDHFGNQDTVQIVTGFISSGDNDETTTLGRGGSDYTAAILAAALNASEIEIWTDVDGVMTADPRKVKSAYSIAKLSYQEAMEMSHFGAKVIYPPSLQPAFGKNIPLKIRNTFNTSFDGTLVHHDSVPNGQLIKGISSIQHVTLVSLTGSGMVGVPGVSSRLFGALAKNSINVILITQASSEHSISFAIDPGDVKQAKNAIIDEFQFEISRGRIDEPIVEMEKSILAIIGENMRHTPGISAKLFNALGKNGVNISAIAQGSSEINLSAVIDGKNLSKALNAVHQAFFVSDTKTLNIFQVGVGLIGRTLLKQIKDQTKFLLNERSLEINIVALSNTRKMLFSEDGIELKDWKNTLDESSTKANLKEFVDEMIKMNLPNSVFIDNTSNPEIIEYYDQILSSSISIVTPNKLANSGAYDNYQKLKRAAFKHGVKFLYETNVGAGLPVITTLSDLKYSGDEILKIEGILSGTLSYIFNSFKTGTKFSDIVLQAKEKGFTEPDPRDDLNGMDVARKILILAREKGHSLELSDVAIENILPKSCLEAASIDEFFEKLKEADDDFEKLRHKAESNGKVLRFIASLENGKASVKLEAVDAEHPFYSLSGSDNIISFTTHRYHDRPLVIKGPGAGAEVTAAGVFAEIISISNYLYQGIKNILPQQNGKY</sequence>
<evidence type="ECO:0000256" key="4">
    <source>
        <dbReference type="ARBA" id="ARBA00005056"/>
    </source>
</evidence>
<dbReference type="Gene3D" id="3.30.2130.10">
    <property type="entry name" value="VC0802-like"/>
    <property type="match status" value="1"/>
</dbReference>
<evidence type="ECO:0000256" key="3">
    <source>
        <dbReference type="ARBA" id="ARBA00004986"/>
    </source>
</evidence>
<accession>A0ABT8KNM7</accession>
<dbReference type="PIRSF" id="PIRSF000727">
    <property type="entry name" value="ThrA"/>
    <property type="match status" value="1"/>
</dbReference>
<evidence type="ECO:0000256" key="22">
    <source>
        <dbReference type="ARBA" id="ARBA00023167"/>
    </source>
</evidence>
<dbReference type="InterPro" id="IPR019811">
    <property type="entry name" value="HDH_CS"/>
</dbReference>
<keyword evidence="22" id="KW-0486">Methionine biosynthesis</keyword>
<dbReference type="SUPFAM" id="SSF55021">
    <property type="entry name" value="ACT-like"/>
    <property type="match status" value="2"/>
</dbReference>
<comment type="pathway">
    <text evidence="5">Amino-acid biosynthesis; L-methionine biosynthesis via de novo pathway; L-homoserine from L-aspartate: step 3/3.</text>
</comment>
<dbReference type="InterPro" id="IPR049638">
    <property type="entry name" value="AK-HD"/>
</dbReference>
<evidence type="ECO:0000256" key="13">
    <source>
        <dbReference type="ARBA" id="ARBA00022723"/>
    </source>
</evidence>
<evidence type="ECO:0000256" key="18">
    <source>
        <dbReference type="ARBA" id="ARBA00023002"/>
    </source>
</evidence>
<keyword evidence="18 28" id="KW-0560">Oxidoreductase</keyword>
<dbReference type="PROSITE" id="PS51671">
    <property type="entry name" value="ACT"/>
    <property type="match status" value="2"/>
</dbReference>
<keyword evidence="15 28" id="KW-0418">Kinase</keyword>
<keyword evidence="19" id="KW-0520">NAD</keyword>
<keyword evidence="12" id="KW-0791">Threonine biosynthesis</keyword>
<evidence type="ECO:0000256" key="24">
    <source>
        <dbReference type="ARBA" id="ARBA00044938"/>
    </source>
</evidence>
<evidence type="ECO:0000256" key="25">
    <source>
        <dbReference type="ARBA" id="ARBA00048561"/>
    </source>
</evidence>
<gene>
    <name evidence="28" type="primary">thrA</name>
    <name evidence="28" type="ORF">QQ008_10710</name>
</gene>
<keyword evidence="11 28" id="KW-0808">Transferase</keyword>
<comment type="similarity">
    <text evidence="7">In the C-terminal section; belongs to the homoserine dehydrogenase family.</text>
</comment>
<dbReference type="Proteomes" id="UP001172082">
    <property type="component" value="Unassembled WGS sequence"/>
</dbReference>
<dbReference type="Gene3D" id="3.40.50.720">
    <property type="entry name" value="NAD(P)-binding Rossmann-like Domain"/>
    <property type="match status" value="1"/>
</dbReference>
<keyword evidence="29" id="KW-1185">Reference proteome</keyword>
<comment type="catalytic activity">
    <reaction evidence="26">
        <text>L-homoserine + NADP(+) = L-aspartate 4-semialdehyde + NADPH + H(+)</text>
        <dbReference type="Rhea" id="RHEA:15761"/>
        <dbReference type="ChEBI" id="CHEBI:15378"/>
        <dbReference type="ChEBI" id="CHEBI:57476"/>
        <dbReference type="ChEBI" id="CHEBI:57783"/>
        <dbReference type="ChEBI" id="CHEBI:58349"/>
        <dbReference type="ChEBI" id="CHEBI:537519"/>
        <dbReference type="EC" id="1.1.1.3"/>
    </reaction>
    <physiologicalReaction direction="right-to-left" evidence="26">
        <dbReference type="Rhea" id="RHEA:15763"/>
    </physiologicalReaction>
</comment>
<dbReference type="NCBIfam" id="NF007003">
    <property type="entry name" value="PRK09466.1"/>
    <property type="match status" value="1"/>
</dbReference>
<name>A0ABT8KNM7_9BACT</name>
<dbReference type="CDD" id="cd04257">
    <property type="entry name" value="AAK_AK-HSDH"/>
    <property type="match status" value="1"/>
</dbReference>
<dbReference type="GO" id="GO:0004072">
    <property type="term" value="F:aspartate kinase activity"/>
    <property type="evidence" value="ECO:0007669"/>
    <property type="project" value="UniProtKB-EC"/>
</dbReference>
<evidence type="ECO:0000256" key="19">
    <source>
        <dbReference type="ARBA" id="ARBA00023027"/>
    </source>
</evidence>
<dbReference type="InterPro" id="IPR005106">
    <property type="entry name" value="Asp/hSer_DH_NAD-bd"/>
</dbReference>
<evidence type="ECO:0000256" key="7">
    <source>
        <dbReference type="ARBA" id="ARBA00007952"/>
    </source>
</evidence>
<dbReference type="PANTHER" id="PTHR43070">
    <property type="match status" value="1"/>
</dbReference>
<evidence type="ECO:0000256" key="1">
    <source>
        <dbReference type="ARBA" id="ARBA00001920"/>
    </source>
</evidence>
<evidence type="ECO:0000256" key="8">
    <source>
        <dbReference type="ARBA" id="ARBA00010046"/>
    </source>
</evidence>
<dbReference type="Pfam" id="PF03447">
    <property type="entry name" value="NAD_binding_3"/>
    <property type="match status" value="1"/>
</dbReference>
<keyword evidence="13" id="KW-0479">Metal-binding</keyword>
<feature type="domain" description="ACT" evidence="27">
    <location>
        <begin position="400"/>
        <end position="478"/>
    </location>
</feature>
<dbReference type="NCBIfam" id="TIGR00657">
    <property type="entry name" value="asp_kinases"/>
    <property type="match status" value="1"/>
</dbReference>
<feature type="domain" description="ACT" evidence="27">
    <location>
        <begin position="319"/>
        <end position="389"/>
    </location>
</feature>
<dbReference type="PANTHER" id="PTHR43070:SF5">
    <property type="entry name" value="HOMOSERINE DEHYDROGENASE"/>
    <property type="match status" value="1"/>
</dbReference>
<comment type="pathway">
    <text evidence="4">Amino-acid biosynthesis; L-threonine biosynthesis; L-threonine from L-aspartate: step 3/5.</text>
</comment>
<evidence type="ECO:0000256" key="11">
    <source>
        <dbReference type="ARBA" id="ARBA00022679"/>
    </source>
</evidence>
<dbReference type="InterPro" id="IPR036393">
    <property type="entry name" value="AceGlu_kinase-like_sf"/>
</dbReference>
<evidence type="ECO:0000256" key="16">
    <source>
        <dbReference type="ARBA" id="ARBA00022840"/>
    </source>
</evidence>
<dbReference type="InterPro" id="IPR018042">
    <property type="entry name" value="Aspartate_kinase_CS"/>
</dbReference>
<reference evidence="28" key="1">
    <citation type="submission" date="2023-06" db="EMBL/GenBank/DDBJ databases">
        <title>Genomic of Parafulvivirga corallium.</title>
        <authorList>
            <person name="Wang G."/>
        </authorList>
    </citation>
    <scope>NUCLEOTIDE SEQUENCE</scope>
    <source>
        <strain evidence="28">BMA10</strain>
    </source>
</reference>
<evidence type="ECO:0000259" key="27">
    <source>
        <dbReference type="PROSITE" id="PS51671"/>
    </source>
</evidence>
<evidence type="ECO:0000256" key="6">
    <source>
        <dbReference type="ARBA" id="ARBA00005139"/>
    </source>
</evidence>
<dbReference type="InterPro" id="IPR002912">
    <property type="entry name" value="ACT_dom"/>
</dbReference>
<dbReference type="InterPro" id="IPR041743">
    <property type="entry name" value="AK-HSDH_N"/>
</dbReference>
<comment type="subunit">
    <text evidence="9">Homotetramer.</text>
</comment>
<dbReference type="Gene3D" id="3.30.360.10">
    <property type="entry name" value="Dihydrodipicolinate Reductase, domain 2"/>
    <property type="match status" value="1"/>
</dbReference>
<evidence type="ECO:0000256" key="20">
    <source>
        <dbReference type="ARBA" id="ARBA00023053"/>
    </source>
</evidence>
<keyword evidence="16" id="KW-0067">ATP-binding</keyword>
<comment type="caution">
    <text evidence="28">The sequence shown here is derived from an EMBL/GenBank/DDBJ whole genome shotgun (WGS) entry which is preliminary data.</text>
</comment>
<dbReference type="InterPro" id="IPR001342">
    <property type="entry name" value="HDH_cat"/>
</dbReference>
<protein>
    <submittedName>
        <fullName evidence="28">Bifunctional aspartate kinase/homoserine dehydrogenase I</fullName>
        <ecNumber evidence="28">1.1.1.3</ecNumber>
        <ecNumber evidence="28">2.7.2.4</ecNumber>
    </submittedName>
</protein>
<keyword evidence="10" id="KW-0028">Amino-acid biosynthesis</keyword>
<organism evidence="28 29">
    <name type="scientific">Splendidivirga corallicola</name>
    <dbReference type="NCBI Taxonomy" id="3051826"/>
    <lineage>
        <taxon>Bacteria</taxon>
        <taxon>Pseudomonadati</taxon>
        <taxon>Bacteroidota</taxon>
        <taxon>Cytophagia</taxon>
        <taxon>Cytophagales</taxon>
        <taxon>Splendidivirgaceae</taxon>
        <taxon>Splendidivirga</taxon>
    </lineage>
</organism>
<dbReference type="InterPro" id="IPR001341">
    <property type="entry name" value="Asp_kinase"/>
</dbReference>
<dbReference type="InterPro" id="IPR011147">
    <property type="entry name" value="Bifunc_Aspkin/hSer_DH"/>
</dbReference>
<dbReference type="GO" id="GO:0004412">
    <property type="term" value="F:homoserine dehydrogenase activity"/>
    <property type="evidence" value="ECO:0007669"/>
    <property type="project" value="UniProtKB-EC"/>
</dbReference>
<keyword evidence="23" id="KW-0511">Multifunctional enzyme</keyword>
<dbReference type="EC" id="1.1.1.3" evidence="28"/>
<evidence type="ECO:0000256" key="10">
    <source>
        <dbReference type="ARBA" id="ARBA00022605"/>
    </source>
</evidence>
<evidence type="ECO:0000256" key="17">
    <source>
        <dbReference type="ARBA" id="ARBA00022857"/>
    </source>
</evidence>
<comment type="pathway">
    <text evidence="3">Amino-acid biosynthesis; L-methionine biosynthesis via de novo pathway; L-homoserine from L-aspartate: step 1/3.</text>
</comment>
<keyword evidence="17" id="KW-0521">NADP</keyword>
<evidence type="ECO:0000256" key="5">
    <source>
        <dbReference type="ARBA" id="ARBA00005062"/>
    </source>
</evidence>
<evidence type="ECO:0000313" key="29">
    <source>
        <dbReference type="Proteomes" id="UP001172082"/>
    </source>
</evidence>
<evidence type="ECO:0000256" key="15">
    <source>
        <dbReference type="ARBA" id="ARBA00022777"/>
    </source>
</evidence>
<proteinExistence type="inferred from homology"/>
<evidence type="ECO:0000256" key="2">
    <source>
        <dbReference type="ARBA" id="ARBA00004766"/>
    </source>
</evidence>
<comment type="pathway">
    <text evidence="2">Amino-acid biosynthesis; L-lysine biosynthesis via DAP pathway; (S)-tetrahydrodipicolinate from L-aspartate: step 1/4.</text>
</comment>
<dbReference type="EMBL" id="JAUJEA010000003">
    <property type="protein sequence ID" value="MDN5201839.1"/>
    <property type="molecule type" value="Genomic_DNA"/>
</dbReference>
<dbReference type="InterPro" id="IPR045865">
    <property type="entry name" value="ACT-like_dom_sf"/>
</dbReference>
<dbReference type="Pfam" id="PF00742">
    <property type="entry name" value="Homoserine_dh"/>
    <property type="match status" value="1"/>
</dbReference>
<dbReference type="RefSeq" id="WP_346751864.1">
    <property type="nucleotide sequence ID" value="NZ_JAUJEA010000003.1"/>
</dbReference>
<evidence type="ECO:0000256" key="12">
    <source>
        <dbReference type="ARBA" id="ARBA00022697"/>
    </source>
</evidence>
<comment type="cofactor">
    <cofactor evidence="1">
        <name>a metal cation</name>
        <dbReference type="ChEBI" id="CHEBI:25213"/>
    </cofactor>
</comment>
<comment type="similarity">
    <text evidence="8">In the N-terminal section; belongs to the aspartokinase family.</text>
</comment>
<evidence type="ECO:0000256" key="26">
    <source>
        <dbReference type="ARBA" id="ARBA00048841"/>
    </source>
</evidence>